<accession>A0ABX2GYZ4</accession>
<keyword evidence="2" id="KW-0472">Membrane</keyword>
<comment type="caution">
    <text evidence="3">The sequence shown here is derived from an EMBL/GenBank/DDBJ whole genome shotgun (WGS) entry which is preliminary data.</text>
</comment>
<keyword evidence="4" id="KW-1185">Reference proteome</keyword>
<gene>
    <name evidence="3" type="ORF">HFM93_11090</name>
</gene>
<keyword evidence="2" id="KW-1133">Transmembrane helix</keyword>
<name>A0ABX2GYZ4_9FIRM</name>
<organism evidence="3 4">
    <name type="scientific">Faecalicatena fissicatena</name>
    <dbReference type="NCBI Taxonomy" id="290055"/>
    <lineage>
        <taxon>Bacteria</taxon>
        <taxon>Bacillati</taxon>
        <taxon>Bacillota</taxon>
        <taxon>Clostridia</taxon>
        <taxon>Lachnospirales</taxon>
        <taxon>Lachnospiraceae</taxon>
        <taxon>Faecalicatena</taxon>
    </lineage>
</organism>
<feature type="transmembrane region" description="Helical" evidence="2">
    <location>
        <begin position="366"/>
        <end position="384"/>
    </location>
</feature>
<dbReference type="EMBL" id="JAAWUZ010000045">
    <property type="protein sequence ID" value="NSG30809.1"/>
    <property type="molecule type" value="Genomic_DNA"/>
</dbReference>
<evidence type="ECO:0000313" key="3">
    <source>
        <dbReference type="EMBL" id="NSG30809.1"/>
    </source>
</evidence>
<dbReference type="InterPro" id="IPR039498">
    <property type="entry name" value="NTP_transf_5"/>
</dbReference>
<sequence length="407" mass="48912">MNEKDTMKNSRKTNVKSNTSDIEAKEKKEQQEQEKILAAKYLIELIRSVLEERKPQPKPEKVSMKQLFLTAKNNNLICMAYDALRQIAEPEDADIMKKWQKTSQSCTVMDAVQRSEGNKIFRAFTEQGEIRILPMKGWIMKGFYPRPEYRQMGDLDFLIDRENRKKARDIMCGMGYRFVKNECDDTVDVYKKEPWMYVEIHNHMIPYKNKTKYEKIWERCKKKDGLYAMNWDDYYMFMLDHLEKHFYSSGCGVRFLLDLFIFMEKKGKELHRDVLEKEFRIRGEENFFEQLEKTALSWFGKEYHVGDTRMEKLILVSGAFGTDNQKYTNRQEKIQKKYKNKKVAKAMYFLTRTFPEYSYMCNIYPFLYKIPILMPVMWIVRLICAPVTKMDRIRKEVGFWRKMGKKE</sequence>
<dbReference type="RefSeq" id="WP_173866655.1">
    <property type="nucleotide sequence ID" value="NZ_JAAWUU010000042.1"/>
</dbReference>
<evidence type="ECO:0000256" key="1">
    <source>
        <dbReference type="SAM" id="MobiDB-lite"/>
    </source>
</evidence>
<proteinExistence type="predicted"/>
<protein>
    <submittedName>
        <fullName evidence="3">Nucleotidyltransferase family protein</fullName>
    </submittedName>
</protein>
<reference evidence="3 4" key="1">
    <citation type="journal article" date="2020" name="Cell Host Microbe">
        <title>Functional and Genomic Variation between Human-Derived Isolates of Lachnospiraceae Reveals Inter- and Intra-Species Diversity.</title>
        <authorList>
            <person name="Sorbara M.T."/>
            <person name="Littmann E.R."/>
            <person name="Fontana E."/>
            <person name="Moody T.U."/>
            <person name="Kohout C.E."/>
            <person name="Gjonbalaj M."/>
            <person name="Eaton V."/>
            <person name="Seok R."/>
            <person name="Leiner I.M."/>
            <person name="Pamer E.G."/>
        </authorList>
    </citation>
    <scope>NUCLEOTIDE SEQUENCE [LARGE SCALE GENOMIC DNA]</scope>
    <source>
        <strain evidence="3 4">MSK.14.16</strain>
    </source>
</reference>
<feature type="region of interest" description="Disordered" evidence="1">
    <location>
        <begin position="1"/>
        <end position="30"/>
    </location>
</feature>
<keyword evidence="2" id="KW-0812">Transmembrane</keyword>
<evidence type="ECO:0000256" key="2">
    <source>
        <dbReference type="SAM" id="Phobius"/>
    </source>
</evidence>
<dbReference type="Proteomes" id="UP000821846">
    <property type="component" value="Unassembled WGS sequence"/>
</dbReference>
<evidence type="ECO:0000313" key="4">
    <source>
        <dbReference type="Proteomes" id="UP000821846"/>
    </source>
</evidence>
<dbReference type="Pfam" id="PF14907">
    <property type="entry name" value="NTP_transf_5"/>
    <property type="match status" value="1"/>
</dbReference>